<dbReference type="SUPFAM" id="SSF53474">
    <property type="entry name" value="alpha/beta-Hydrolases"/>
    <property type="match status" value="2"/>
</dbReference>
<dbReference type="InterPro" id="IPR038175">
    <property type="entry name" value="CBM21_dom_sf"/>
</dbReference>
<feature type="compositionally biased region" description="Low complexity" evidence="1">
    <location>
        <begin position="471"/>
        <end position="483"/>
    </location>
</feature>
<feature type="compositionally biased region" description="Low complexity" evidence="1">
    <location>
        <begin position="500"/>
        <end position="510"/>
    </location>
</feature>
<dbReference type="InterPro" id="IPR029058">
    <property type="entry name" value="AB_hydrolase_fold"/>
</dbReference>
<dbReference type="SMART" id="SM01066">
    <property type="entry name" value="CBM_25"/>
    <property type="match status" value="1"/>
</dbReference>
<dbReference type="Proteomes" id="UP000256970">
    <property type="component" value="Unassembled WGS sequence"/>
</dbReference>
<proteinExistence type="predicted"/>
<evidence type="ECO:0000313" key="4">
    <source>
        <dbReference type="Proteomes" id="UP000256970"/>
    </source>
</evidence>
<evidence type="ECO:0000259" key="2">
    <source>
        <dbReference type="SMART" id="SM01066"/>
    </source>
</evidence>
<dbReference type="InterPro" id="IPR000801">
    <property type="entry name" value="Esterase-like"/>
</dbReference>
<feature type="compositionally biased region" description="Polar residues" evidence="1">
    <location>
        <begin position="489"/>
        <end position="499"/>
    </location>
</feature>
<feature type="domain" description="Carbohydrate binding module family 25" evidence="2">
    <location>
        <begin position="655"/>
        <end position="749"/>
    </location>
</feature>
<dbReference type="AlphaFoldDB" id="A0A383VMI6"/>
<sequence>MKQHSAPCSCIRNSSTKGAGRLGQQRQPAPLRCLPAAAAANSPAATTSAPHTDAADAAAGAAAPVDPAGHNCWQLLRRTALEGGVLQVFSWEGGRCLRIWLPPGDTAAPPAAAAAAAAAEAVGCNTPAALFTDRQPEWSTCSGYSVIDATRQPYPVLYLNDGQNLFGDVPTMSGASWCAAQAAAQLIGCGQLPPFLIVGIDHAGALRSYEYTPCTPGTGPEGFRSDAAEWPGGGVSAYLDRLRDEVVPWVAANFAVSREPQGMAFGGSSFGGIAALVEGMRGGNGCGFGALLVESPSLWIGDPEPETFLKEVLAYKGTWPQRVYLGMGGKEFSGTRAGADTKRDALFPAYLASLSNSLAASGLGPDRLACAVEPQHGHTESAWAARLPAALQFVGGGWWQAWEARYSADLFFTVPRRLKAGASGQLLFLNKHNSHTLADVPGGVTLTMGFNGWKDTQTLPMQPAGEVQRLRLQPPQQQQQQQQGLALSDSEQQHAGAQHSTLSNSSGNSSKADGCERQQAVRKQPVASTGLSAASGDWFVVQLPYLPASCYEVNFVFSDEAGATYDNAGGADFYLPVRQPEPLQEYTCPPPNAAPSRAERGQATVAAAAALAGEAYADVIAAATAQAAGPADEQAAAAAASCHLFFSMPPVPVAGAAATLYVNRARLQGGLGEAPNVKLSIGFNDWQMGHQTVDLKPTSLWRGEGLDWWSARVAVPGEAVLASLCFTAEWNGEQAWDNNWGDDYQLPVRSPAAAAAAAAAEAALLAADGVPASSLSLLDAADFNSSSSSHTNSARITPPGFTVREVESSQSIPHAEGTLEILELRKRSSGGSSGSSGGSSSRQRWWDEKRVRVWLPPGFNAEAAPPGGWPALLMCDGQNMFEDHLAHQGVSWHLGYAASGCISAGLIPPCVCIAIDSAGPYRSYSYLPFPPGTGEGGFRGDAARWPGGGAHDFLMRITHELLPMLQQRYGLAQDSSRLAFGGGSFAGVTALLAATSLPHVFGGVLVESPSLWVGEGRFLGDLASYSGRLPERLSLGCGTLEYSATRDHDRPDVDSLLLHQYHEAARLLQERGLRGPSRLKFLVEEGAGHHEGAWRWRLSGALQFLAQGWWDS</sequence>
<name>A0A383VMI6_TETOB</name>
<organism evidence="3 4">
    <name type="scientific">Tetradesmus obliquus</name>
    <name type="common">Green alga</name>
    <name type="synonym">Acutodesmus obliquus</name>
    <dbReference type="NCBI Taxonomy" id="3088"/>
    <lineage>
        <taxon>Eukaryota</taxon>
        <taxon>Viridiplantae</taxon>
        <taxon>Chlorophyta</taxon>
        <taxon>core chlorophytes</taxon>
        <taxon>Chlorophyceae</taxon>
        <taxon>CS clade</taxon>
        <taxon>Sphaeropleales</taxon>
        <taxon>Scenedesmaceae</taxon>
        <taxon>Tetradesmus</taxon>
    </lineage>
</organism>
<dbReference type="Pfam" id="PF00756">
    <property type="entry name" value="Esterase"/>
    <property type="match status" value="2"/>
</dbReference>
<dbReference type="GO" id="GO:2001070">
    <property type="term" value="F:starch binding"/>
    <property type="evidence" value="ECO:0007669"/>
    <property type="project" value="InterPro"/>
</dbReference>
<evidence type="ECO:0000256" key="1">
    <source>
        <dbReference type="SAM" id="MobiDB-lite"/>
    </source>
</evidence>
<dbReference type="Gene3D" id="2.60.40.2440">
    <property type="entry name" value="Carbohydrate binding type-21 domain"/>
    <property type="match status" value="1"/>
</dbReference>
<feature type="region of interest" description="Disordered" evidence="1">
    <location>
        <begin position="471"/>
        <end position="521"/>
    </location>
</feature>
<dbReference type="EMBL" id="FNXT01000677">
    <property type="protein sequence ID" value="SZX65962.1"/>
    <property type="molecule type" value="Genomic_DNA"/>
</dbReference>
<dbReference type="Pfam" id="PF16760">
    <property type="entry name" value="CBM53"/>
    <property type="match status" value="1"/>
</dbReference>
<dbReference type="PANTHER" id="PTHR48098">
    <property type="entry name" value="ENTEROCHELIN ESTERASE-RELATED"/>
    <property type="match status" value="1"/>
</dbReference>
<evidence type="ECO:0000313" key="3">
    <source>
        <dbReference type="EMBL" id="SZX65962.1"/>
    </source>
</evidence>
<protein>
    <recommendedName>
        <fullName evidence="2">Carbohydrate binding module family 25 domain-containing protein</fullName>
    </recommendedName>
</protein>
<dbReference type="PANTHER" id="PTHR48098:SF6">
    <property type="entry name" value="FERRI-BACILLIBACTIN ESTERASE BESA"/>
    <property type="match status" value="1"/>
</dbReference>
<accession>A0A383VMI6</accession>
<keyword evidence="4" id="KW-1185">Reference proteome</keyword>
<dbReference type="InterPro" id="IPR005085">
    <property type="entry name" value="CBM25"/>
</dbReference>
<dbReference type="Gene3D" id="3.40.50.1820">
    <property type="entry name" value="alpha/beta hydrolase"/>
    <property type="match status" value="2"/>
</dbReference>
<reference evidence="3 4" key="1">
    <citation type="submission" date="2016-10" db="EMBL/GenBank/DDBJ databases">
        <authorList>
            <person name="Cai Z."/>
        </authorList>
    </citation>
    <scope>NUCLEOTIDE SEQUENCE [LARGE SCALE GENOMIC DNA]</scope>
</reference>
<dbReference type="InterPro" id="IPR050583">
    <property type="entry name" value="Mycobacterial_A85_antigen"/>
</dbReference>
<gene>
    <name evidence="3" type="ORF">BQ4739_LOCUS6417</name>
</gene>